<dbReference type="Gene3D" id="1.20.120.910">
    <property type="entry name" value="DksA, coiled-coil domain"/>
    <property type="match status" value="1"/>
</dbReference>
<evidence type="ECO:0000313" key="2">
    <source>
        <dbReference type="EMBL" id="KKU15612.1"/>
    </source>
</evidence>
<name>A0A0G1N5S2_9BACT</name>
<dbReference type="Proteomes" id="UP000034727">
    <property type="component" value="Unassembled WGS sequence"/>
</dbReference>
<organism evidence="2 3">
    <name type="scientific">Candidatus Jorgensenbacteria bacterium GW2011_GWA2_45_9</name>
    <dbReference type="NCBI Taxonomy" id="1618663"/>
    <lineage>
        <taxon>Bacteria</taxon>
        <taxon>Candidatus Joergenseniibacteriota</taxon>
    </lineage>
</organism>
<protein>
    <submittedName>
        <fullName evidence="2">Transcriptional regulator, TraR/DksA family</fullName>
    </submittedName>
</protein>
<reference evidence="2 3" key="1">
    <citation type="journal article" date="2015" name="Nature">
        <title>rRNA introns, odd ribosomes, and small enigmatic genomes across a large radiation of phyla.</title>
        <authorList>
            <person name="Brown C.T."/>
            <person name="Hug L.A."/>
            <person name="Thomas B.C."/>
            <person name="Sharon I."/>
            <person name="Castelle C.J."/>
            <person name="Singh A."/>
            <person name="Wilkins M.J."/>
            <person name="Williams K.H."/>
            <person name="Banfield J.F."/>
        </authorList>
    </citation>
    <scope>NUCLEOTIDE SEQUENCE [LARGE SCALE GENOMIC DNA]</scope>
</reference>
<sequence>MPFSKEQLTNWKRAIQNALAEVVKRLNKIRNYSDFGEDLDGPDEEADETEEFLKDKGIESVLSARLGRLDKALDKIEGNTYGKCELCGKEIEAAILDVDPESLFCMNCKKKQ</sequence>
<proteinExistence type="predicted"/>
<dbReference type="PANTHER" id="PTHR33823:SF4">
    <property type="entry name" value="GENERAL STRESS PROTEIN 16O"/>
    <property type="match status" value="1"/>
</dbReference>
<feature type="zinc finger region" description="dksA C4-type" evidence="1">
    <location>
        <begin position="84"/>
        <end position="108"/>
    </location>
</feature>
<evidence type="ECO:0000256" key="1">
    <source>
        <dbReference type="PROSITE-ProRule" id="PRU00510"/>
    </source>
</evidence>
<dbReference type="AlphaFoldDB" id="A0A0G1N5S2"/>
<comment type="caution">
    <text evidence="2">The sequence shown here is derived from an EMBL/GenBank/DDBJ whole genome shotgun (WGS) entry which is preliminary data.</text>
</comment>
<gene>
    <name evidence="2" type="ORF">UX22_C0006G0020</name>
</gene>
<dbReference type="PROSITE" id="PS51128">
    <property type="entry name" value="ZF_DKSA_2"/>
    <property type="match status" value="1"/>
</dbReference>
<accession>A0A0G1N5S2</accession>
<evidence type="ECO:0000313" key="3">
    <source>
        <dbReference type="Proteomes" id="UP000034727"/>
    </source>
</evidence>
<dbReference type="EMBL" id="LCLJ01000006">
    <property type="protein sequence ID" value="KKU15612.1"/>
    <property type="molecule type" value="Genomic_DNA"/>
</dbReference>
<dbReference type="PANTHER" id="PTHR33823">
    <property type="entry name" value="RNA POLYMERASE-BINDING TRANSCRIPTION FACTOR DKSA-RELATED"/>
    <property type="match status" value="1"/>
</dbReference>